<dbReference type="Proteomes" id="UP001142489">
    <property type="component" value="Unassembled WGS sequence"/>
</dbReference>
<evidence type="ECO:0000313" key="2">
    <source>
        <dbReference type="Proteomes" id="UP001142489"/>
    </source>
</evidence>
<dbReference type="EMBL" id="JAPFRF010000024">
    <property type="protein sequence ID" value="KAJ7303358.1"/>
    <property type="molecule type" value="Genomic_DNA"/>
</dbReference>
<gene>
    <name evidence="1" type="ORF">JRQ81_012302</name>
</gene>
<evidence type="ECO:0000313" key="1">
    <source>
        <dbReference type="EMBL" id="KAJ7303358.1"/>
    </source>
</evidence>
<reference evidence="1" key="1">
    <citation type="journal article" date="2023" name="DNA Res.">
        <title>Chromosome-level genome assembly of Phrynocephalus forsythii using third-generation DNA sequencing and Hi-C analysis.</title>
        <authorList>
            <person name="Qi Y."/>
            <person name="Zhao W."/>
            <person name="Zhao Y."/>
            <person name="Niu C."/>
            <person name="Cao S."/>
            <person name="Zhang Y."/>
        </authorList>
    </citation>
    <scope>NUCLEOTIDE SEQUENCE</scope>
    <source>
        <tissue evidence="1">Muscle</tissue>
    </source>
</reference>
<accession>A0A9Q1AQF5</accession>
<proteinExistence type="predicted"/>
<comment type="caution">
    <text evidence="1">The sequence shown here is derived from an EMBL/GenBank/DDBJ whole genome shotgun (WGS) entry which is preliminary data.</text>
</comment>
<organism evidence="1 2">
    <name type="scientific">Phrynocephalus forsythii</name>
    <dbReference type="NCBI Taxonomy" id="171643"/>
    <lineage>
        <taxon>Eukaryota</taxon>
        <taxon>Metazoa</taxon>
        <taxon>Chordata</taxon>
        <taxon>Craniata</taxon>
        <taxon>Vertebrata</taxon>
        <taxon>Euteleostomi</taxon>
        <taxon>Lepidosauria</taxon>
        <taxon>Squamata</taxon>
        <taxon>Bifurcata</taxon>
        <taxon>Unidentata</taxon>
        <taxon>Episquamata</taxon>
        <taxon>Toxicofera</taxon>
        <taxon>Iguania</taxon>
        <taxon>Acrodonta</taxon>
        <taxon>Agamidae</taxon>
        <taxon>Agaminae</taxon>
        <taxon>Phrynocephalus</taxon>
    </lineage>
</organism>
<sequence length="81" mass="9092">GGTELVSADFSLGQKRRFKIPNLYNICKADQKGIIKFLQHFKGSFSSQLERWELTGMLMLQPLVRSIDGKKLPPPLVSSSL</sequence>
<protein>
    <submittedName>
        <fullName evidence="1">Uncharacterized protein</fullName>
    </submittedName>
</protein>
<feature type="non-terminal residue" evidence="1">
    <location>
        <position position="1"/>
    </location>
</feature>
<dbReference type="AlphaFoldDB" id="A0A9Q1AQF5"/>
<keyword evidence="2" id="KW-1185">Reference proteome</keyword>
<name>A0A9Q1AQF5_9SAUR</name>